<evidence type="ECO:0000256" key="8">
    <source>
        <dbReference type="PIRNR" id="PIRNR000124"/>
    </source>
</evidence>
<feature type="binding site" evidence="10">
    <location>
        <position position="55"/>
    </location>
    <ligand>
        <name>NAD(+)</name>
        <dbReference type="ChEBI" id="CHEBI:57540"/>
    </ligand>
</feature>
<keyword evidence="6 8" id="KW-0520">NAD</keyword>
<comment type="catalytic activity">
    <reaction evidence="7 8">
        <text>UDP-alpha-D-glucose + 2 NAD(+) + H2O = UDP-alpha-D-glucuronate + 2 NADH + 3 H(+)</text>
        <dbReference type="Rhea" id="RHEA:23596"/>
        <dbReference type="ChEBI" id="CHEBI:15377"/>
        <dbReference type="ChEBI" id="CHEBI:15378"/>
        <dbReference type="ChEBI" id="CHEBI:57540"/>
        <dbReference type="ChEBI" id="CHEBI:57945"/>
        <dbReference type="ChEBI" id="CHEBI:58052"/>
        <dbReference type="ChEBI" id="CHEBI:58885"/>
        <dbReference type="EC" id="1.1.1.22"/>
    </reaction>
</comment>
<dbReference type="GO" id="GO:0051287">
    <property type="term" value="F:NAD binding"/>
    <property type="evidence" value="ECO:0007669"/>
    <property type="project" value="InterPro"/>
</dbReference>
<gene>
    <name evidence="12" type="ORF">BpHYR1_035418</name>
</gene>
<evidence type="ECO:0000313" key="13">
    <source>
        <dbReference type="Proteomes" id="UP000276133"/>
    </source>
</evidence>
<feature type="binding site" evidence="10">
    <location>
        <begin position="103"/>
        <end position="107"/>
    </location>
    <ligand>
        <name>NAD(+)</name>
        <dbReference type="ChEBI" id="CHEBI:57540"/>
    </ligand>
</feature>
<dbReference type="GO" id="GO:0003979">
    <property type="term" value="F:UDP-glucose 6-dehydrogenase activity"/>
    <property type="evidence" value="ECO:0007669"/>
    <property type="project" value="UniProtKB-EC"/>
</dbReference>
<proteinExistence type="inferred from homology"/>
<evidence type="ECO:0000256" key="4">
    <source>
        <dbReference type="ARBA" id="ARBA00015132"/>
    </source>
</evidence>
<reference evidence="12 13" key="1">
    <citation type="journal article" date="2018" name="Sci. Rep.">
        <title>Genomic signatures of local adaptation to the degree of environmental predictability in rotifers.</title>
        <authorList>
            <person name="Franch-Gras L."/>
            <person name="Hahn C."/>
            <person name="Garcia-Roger E.M."/>
            <person name="Carmona M.J."/>
            <person name="Serra M."/>
            <person name="Gomez A."/>
        </authorList>
    </citation>
    <scope>NUCLEOTIDE SEQUENCE [LARGE SCALE GENOMIC DNA]</scope>
    <source>
        <strain evidence="12">HYR1</strain>
    </source>
</reference>
<dbReference type="InterPro" id="IPR014026">
    <property type="entry name" value="UDP-Glc/GDP-Man_DH_dimer"/>
</dbReference>
<evidence type="ECO:0000256" key="1">
    <source>
        <dbReference type="ARBA" id="ARBA00004701"/>
    </source>
</evidence>
<dbReference type="InterPro" id="IPR028356">
    <property type="entry name" value="UDPglc_DH_euk"/>
</dbReference>
<dbReference type="EC" id="1.1.1.22" evidence="3 8"/>
<dbReference type="Pfam" id="PF03720">
    <property type="entry name" value="UDPG_MGDP_dh_C"/>
    <property type="match status" value="1"/>
</dbReference>
<comment type="pathway">
    <text evidence="1">Nucleotide-sugar biosynthesis; UDP-alpha-D-glucuronate biosynthesis; UDP-alpha-D-glucuronate from UDP-alpha-D-glucose: step 1/1.</text>
</comment>
<feature type="binding site" evidence="10">
    <location>
        <position position="179"/>
    </location>
    <ligand>
        <name>NAD(+)</name>
        <dbReference type="ChEBI" id="CHEBI:57540"/>
    </ligand>
</feature>
<accession>A0A3M7QFC1</accession>
<comment type="function">
    <text evidence="8">Involved in the biosynthesis of glycosaminoglycans; hyaluronan, chondroitin sulfate, and heparan sulfate.</text>
</comment>
<evidence type="ECO:0000256" key="3">
    <source>
        <dbReference type="ARBA" id="ARBA00012954"/>
    </source>
</evidence>
<dbReference type="Gene3D" id="3.40.50.720">
    <property type="entry name" value="NAD(P)-binding Rossmann-like Domain"/>
    <property type="match status" value="2"/>
</dbReference>
<dbReference type="Pfam" id="PF03721">
    <property type="entry name" value="UDPG_MGDP_dh_N"/>
    <property type="match status" value="1"/>
</dbReference>
<dbReference type="PIRSF" id="PIRSF000124">
    <property type="entry name" value="UDPglc_GDPman_dh"/>
    <property type="match status" value="1"/>
</dbReference>
<dbReference type="FunFam" id="3.40.50.720:FF:000114">
    <property type="entry name" value="UDP-glucose 6-dehydrogenase"/>
    <property type="match status" value="1"/>
</dbReference>
<dbReference type="STRING" id="10195.A0A3M7QFC1"/>
<keyword evidence="13" id="KW-1185">Reference proteome</keyword>
<dbReference type="SUPFAM" id="SSF52413">
    <property type="entry name" value="UDP-glucose/GDP-mannose dehydrogenase C-terminal domain"/>
    <property type="match status" value="1"/>
</dbReference>
<dbReference type="FunFam" id="3.40.50.720:FF:000032">
    <property type="entry name" value="UDP-glucose 6-dehydrogenase"/>
    <property type="match status" value="1"/>
</dbReference>
<organism evidence="12 13">
    <name type="scientific">Brachionus plicatilis</name>
    <name type="common">Marine rotifer</name>
    <name type="synonym">Brachionus muelleri</name>
    <dbReference type="NCBI Taxonomy" id="10195"/>
    <lineage>
        <taxon>Eukaryota</taxon>
        <taxon>Metazoa</taxon>
        <taxon>Spiralia</taxon>
        <taxon>Gnathifera</taxon>
        <taxon>Rotifera</taxon>
        <taxon>Eurotatoria</taxon>
        <taxon>Monogononta</taxon>
        <taxon>Pseudotrocha</taxon>
        <taxon>Ploima</taxon>
        <taxon>Brachionidae</taxon>
        <taxon>Brachionus</taxon>
    </lineage>
</organism>
<keyword evidence="5 8" id="KW-0560">Oxidoreductase</keyword>
<dbReference type="GO" id="GO:0006024">
    <property type="term" value="P:glycosaminoglycan biosynthetic process"/>
    <property type="evidence" value="ECO:0007669"/>
    <property type="project" value="TreeGrafter"/>
</dbReference>
<feature type="domain" description="UDP-glucose/GDP-mannose dehydrogenase C-terminal" evidence="11">
    <location>
        <begin position="346"/>
        <end position="463"/>
    </location>
</feature>
<dbReference type="OrthoDB" id="5059218at2759"/>
<dbReference type="SMART" id="SM00984">
    <property type="entry name" value="UDPG_MGDP_dh_C"/>
    <property type="match status" value="1"/>
</dbReference>
<evidence type="ECO:0000256" key="5">
    <source>
        <dbReference type="ARBA" id="ARBA00023002"/>
    </source>
</evidence>
<evidence type="ECO:0000259" key="11">
    <source>
        <dbReference type="SMART" id="SM00984"/>
    </source>
</evidence>
<dbReference type="EMBL" id="REGN01006419">
    <property type="protein sequence ID" value="RNA09635.1"/>
    <property type="molecule type" value="Genomic_DNA"/>
</dbReference>
<sequence>MATDTQKEIRPEYLSKPIKNICCIGAGYVGGPTCSIIAYKCPHIQVNVVDLSQERINAWNSPNIPIYEPGLNEIVQKCIGKNLHFTTKVEECIEKADIIFISVNTPTKTYGVGLGRAPDLTYVESAARTISKVAKTSKIIVEKSTVPVKAAESITNMLKSNHQPNVEFQVLSNPEFLAEGTAINDLLKPDRILIGGDNNEKGKWAIGQLSSVYENWVEKSLIITTNTWSSELSKLAANAMLAQRISSVNSISAICEASGADIEHVSRAIGFDTRIGNKFLQASVGFGGSCFQKDINNLIYLCENLNLKEVAEYWHQVLVINDYQKKRFVDKIVKCLFNTLNNKKITLLGFAFKKNTGDTRESAAIQICKYFLDEGALITVLDPKVEYEQMILELSNPQLNLPIEMVKRKVQLCSTDVIEACKGSHALVVCTEWDIFKTYDYKGIYEIMQKPAHIFDGRLILDHEQLISIGFHVEAVGKKLNNQ</sequence>
<dbReference type="SUPFAM" id="SSF48179">
    <property type="entry name" value="6-phosphogluconate dehydrogenase C-terminal domain-like"/>
    <property type="match status" value="1"/>
</dbReference>
<evidence type="ECO:0000256" key="6">
    <source>
        <dbReference type="ARBA" id="ARBA00023027"/>
    </source>
</evidence>
<dbReference type="AlphaFoldDB" id="A0A3M7QFC1"/>
<dbReference type="SUPFAM" id="SSF51735">
    <property type="entry name" value="NAD(P)-binding Rossmann-fold domains"/>
    <property type="match status" value="1"/>
</dbReference>
<evidence type="ECO:0000313" key="12">
    <source>
        <dbReference type="EMBL" id="RNA09635.1"/>
    </source>
</evidence>
<dbReference type="GO" id="GO:0006065">
    <property type="term" value="P:UDP-glucuronate biosynthetic process"/>
    <property type="evidence" value="ECO:0007669"/>
    <property type="project" value="UniProtKB-UniPathway"/>
</dbReference>
<evidence type="ECO:0000256" key="10">
    <source>
        <dbReference type="PIRSR" id="PIRSR500133-3"/>
    </source>
</evidence>
<dbReference type="GO" id="GO:0005634">
    <property type="term" value="C:nucleus"/>
    <property type="evidence" value="ECO:0007669"/>
    <property type="project" value="TreeGrafter"/>
</dbReference>
<feature type="binding site" evidence="10">
    <location>
        <begin position="25"/>
        <end position="30"/>
    </location>
    <ligand>
        <name>NAD(+)</name>
        <dbReference type="ChEBI" id="CHEBI:57540"/>
    </ligand>
</feature>
<dbReference type="PIRSF" id="PIRSF500133">
    <property type="entry name" value="UDPglc_DH_euk"/>
    <property type="match status" value="1"/>
</dbReference>
<dbReference type="Gene3D" id="1.20.5.100">
    <property type="entry name" value="Cytochrome c1, transmembrane anchor, C-terminal"/>
    <property type="match status" value="1"/>
</dbReference>
<feature type="binding site" evidence="10">
    <location>
        <begin position="290"/>
        <end position="293"/>
    </location>
    <ligand>
        <name>NAD(+)</name>
        <dbReference type="ChEBI" id="CHEBI:57540"/>
    </ligand>
</feature>
<dbReference type="InterPro" id="IPR014027">
    <property type="entry name" value="UDP-Glc/GDP-Man_DH_C"/>
</dbReference>
<dbReference type="InterPro" id="IPR036220">
    <property type="entry name" value="UDP-Glc/GDP-Man_DH_C_sf"/>
</dbReference>
<dbReference type="InterPro" id="IPR008927">
    <property type="entry name" value="6-PGluconate_DH-like_C_sf"/>
</dbReference>
<feature type="binding site" evidence="10">
    <location>
        <position position="360"/>
    </location>
    <ligand>
        <name>NAD(+)</name>
        <dbReference type="ChEBI" id="CHEBI:57540"/>
    </ligand>
</feature>
<dbReference type="UniPathway" id="UPA00038">
    <property type="reaction ID" value="UER00491"/>
</dbReference>
<dbReference type="Proteomes" id="UP000276133">
    <property type="component" value="Unassembled WGS sequence"/>
</dbReference>
<evidence type="ECO:0000256" key="9">
    <source>
        <dbReference type="PIRSR" id="PIRSR500133-1"/>
    </source>
</evidence>
<name>A0A3M7QFC1_BRAPC</name>
<dbReference type="InterPro" id="IPR017476">
    <property type="entry name" value="UDP-Glc/GDP-Man"/>
</dbReference>
<dbReference type="PANTHER" id="PTHR11374:SF3">
    <property type="entry name" value="UDP-GLUCOSE 6-DEHYDROGENASE"/>
    <property type="match status" value="1"/>
</dbReference>
<comment type="similarity">
    <text evidence="2 8">Belongs to the UDP-glucose/GDP-mannose dehydrogenase family.</text>
</comment>
<dbReference type="FunFam" id="1.20.5.100:FF:000001">
    <property type="entry name" value="UDP-glucose 6-dehydrogenase"/>
    <property type="match status" value="1"/>
</dbReference>
<feature type="binding site" evidence="10">
    <location>
        <position position="50"/>
    </location>
    <ligand>
        <name>NAD(+)</name>
        <dbReference type="ChEBI" id="CHEBI:57540"/>
    </ligand>
</feature>
<dbReference type="PANTHER" id="PTHR11374">
    <property type="entry name" value="UDP-GLUCOSE DEHYDROGENASE/UDP-MANNAC DEHYDROGENASE"/>
    <property type="match status" value="1"/>
</dbReference>
<evidence type="ECO:0000256" key="2">
    <source>
        <dbReference type="ARBA" id="ARBA00006601"/>
    </source>
</evidence>
<protein>
    <recommendedName>
        <fullName evidence="4 8">UDP-glucose 6-dehydrogenase</fullName>
        <ecNumber evidence="3 8">1.1.1.22</ecNumber>
    </recommendedName>
</protein>
<dbReference type="NCBIfam" id="TIGR03026">
    <property type="entry name" value="NDP-sugDHase"/>
    <property type="match status" value="1"/>
</dbReference>
<dbReference type="InterPro" id="IPR036291">
    <property type="entry name" value="NAD(P)-bd_dom_sf"/>
</dbReference>
<feature type="binding site" evidence="10">
    <location>
        <begin position="144"/>
        <end position="145"/>
    </location>
    <ligand>
        <name>NAD(+)</name>
        <dbReference type="ChEBI" id="CHEBI:57540"/>
    </ligand>
</feature>
<comment type="caution">
    <text evidence="12">The sequence shown here is derived from an EMBL/GenBank/DDBJ whole genome shotgun (WGS) entry which is preliminary data.</text>
</comment>
<feature type="active site" description="Nucleophile" evidence="9">
    <location>
        <position position="290"/>
    </location>
</feature>
<dbReference type="InterPro" id="IPR001732">
    <property type="entry name" value="UDP-Glc/GDP-Man_DH_N"/>
</dbReference>
<dbReference type="Pfam" id="PF00984">
    <property type="entry name" value="UDPG_MGDP_dh"/>
    <property type="match status" value="1"/>
</dbReference>
<evidence type="ECO:0000256" key="7">
    <source>
        <dbReference type="ARBA" id="ARBA00047473"/>
    </source>
</evidence>